<evidence type="ECO:0000313" key="2">
    <source>
        <dbReference type="EMBL" id="MEJ2867302.1"/>
    </source>
</evidence>
<gene>
    <name evidence="2" type="ORF">WCD74_05960</name>
</gene>
<sequence>MRELLVEPVVSPLPDGDPADMPRSDGPDVRVPGPGPVVARRPDDPGAPSPARV</sequence>
<dbReference type="Proteomes" id="UP001385809">
    <property type="component" value="Unassembled WGS sequence"/>
</dbReference>
<dbReference type="EMBL" id="JBBEGN010000002">
    <property type="protein sequence ID" value="MEJ2867302.1"/>
    <property type="molecule type" value="Genomic_DNA"/>
</dbReference>
<evidence type="ECO:0000313" key="3">
    <source>
        <dbReference type="Proteomes" id="UP001385809"/>
    </source>
</evidence>
<evidence type="ECO:0000256" key="1">
    <source>
        <dbReference type="SAM" id="MobiDB-lite"/>
    </source>
</evidence>
<organism evidence="2 3">
    <name type="scientific">Actinomycetospora aurantiaca</name>
    <dbReference type="NCBI Taxonomy" id="3129233"/>
    <lineage>
        <taxon>Bacteria</taxon>
        <taxon>Bacillati</taxon>
        <taxon>Actinomycetota</taxon>
        <taxon>Actinomycetes</taxon>
        <taxon>Pseudonocardiales</taxon>
        <taxon>Pseudonocardiaceae</taxon>
        <taxon>Actinomycetospora</taxon>
    </lineage>
</organism>
<reference evidence="2 3" key="1">
    <citation type="submission" date="2024-03" db="EMBL/GenBank/DDBJ databases">
        <title>Actinomycetospora sp. OC33-EN08, a novel actinomycete isolated from wild orchid (Aerides multiflora).</title>
        <authorList>
            <person name="Suriyachadkun C."/>
        </authorList>
    </citation>
    <scope>NUCLEOTIDE SEQUENCE [LARGE SCALE GENOMIC DNA]</scope>
    <source>
        <strain evidence="2 3">OC33-EN08</strain>
    </source>
</reference>
<keyword evidence="3" id="KW-1185">Reference proteome</keyword>
<comment type="caution">
    <text evidence="2">The sequence shown here is derived from an EMBL/GenBank/DDBJ whole genome shotgun (WGS) entry which is preliminary data.</text>
</comment>
<proteinExistence type="predicted"/>
<feature type="compositionally biased region" description="Low complexity" evidence="1">
    <location>
        <begin position="29"/>
        <end position="39"/>
    </location>
</feature>
<name>A0ABU8MJ21_9PSEU</name>
<feature type="region of interest" description="Disordered" evidence="1">
    <location>
        <begin position="1"/>
        <end position="53"/>
    </location>
</feature>
<dbReference type="RefSeq" id="WP_337693915.1">
    <property type="nucleotide sequence ID" value="NZ_JBBEGN010000002.1"/>
</dbReference>
<accession>A0ABU8MJ21</accession>
<protein>
    <submittedName>
        <fullName evidence="2">Uncharacterized protein</fullName>
    </submittedName>
</protein>